<dbReference type="OrthoDB" id="9812681at2"/>
<dbReference type="EMBL" id="CP011801">
    <property type="protein sequence ID" value="ALA57791.1"/>
    <property type="molecule type" value="Genomic_DNA"/>
</dbReference>
<evidence type="ECO:0000313" key="1">
    <source>
        <dbReference type="EMBL" id="ALA57791.1"/>
    </source>
</evidence>
<evidence type="ECO:0000313" key="2">
    <source>
        <dbReference type="Proteomes" id="UP000069205"/>
    </source>
</evidence>
<sequence>MIEPTRFEEFNIVVVSEGRQHRIAKVVFHKRDGSIFVMFPSFAHNEGLVGELSMKAGAQTASYGFANHGKVAGHLVKYSHHPDGRAHFSQDGLVKTEVKRQSVPLDRWQPHLFTIQVEGLESFGAPRVNDGIPALHLRTEGNPRGLKIVGRWYPLDRLNTLDETQSLPAAIPIAFPDGRQFMGWLVAPPLGSRYSQFGLFMVPEEVAPLSTVDDPCLVFLGGFDPADMALDHSKDTSFLILKYPCSNPAELRTSIGSIDFTTTGK</sequence>
<reference evidence="1 2" key="1">
    <citation type="journal article" date="2015" name="Proc. Natl. Acad. Sci. U.S.A.">
        <title>Expanded metabolic versatility of ubiquitous nitrite-oxidizing bacteria from the genus Nitrospira.</title>
        <authorList>
            <person name="Koch H."/>
            <person name="Lucker S."/>
            <person name="Albertsen M."/>
            <person name="Kitzinger K."/>
            <person name="Herbold C."/>
            <person name="Spieck E."/>
            <person name="Nielsen P.H."/>
            <person name="Wagner M."/>
            <person name="Daims H."/>
        </authorList>
    </citation>
    <scope>NUCLEOTIDE SEQUENCE [LARGE SCALE GENOMIC DNA]</scope>
    <source>
        <strain evidence="1 2">NSP M-1</strain>
    </source>
</reference>
<organism evidence="1 2">
    <name type="scientific">Nitrospira moscoviensis</name>
    <dbReference type="NCBI Taxonomy" id="42253"/>
    <lineage>
        <taxon>Bacteria</taxon>
        <taxon>Pseudomonadati</taxon>
        <taxon>Nitrospirota</taxon>
        <taxon>Nitrospiria</taxon>
        <taxon>Nitrospirales</taxon>
        <taxon>Nitrospiraceae</taxon>
        <taxon>Nitrospira</taxon>
    </lineage>
</organism>
<dbReference type="AlphaFoldDB" id="A0A0K2G9Z0"/>
<gene>
    <name evidence="1" type="ORF">NITMOv2_1363</name>
</gene>
<name>A0A0K2G9Z0_NITMO</name>
<dbReference type="PATRIC" id="fig|42253.5.peg.1337"/>
<dbReference type="KEGG" id="nmv:NITMOv2_1363"/>
<accession>A0A0K2G9Z0</accession>
<protein>
    <submittedName>
        <fullName evidence="1">Uncharacterized protein</fullName>
    </submittedName>
</protein>
<dbReference type="RefSeq" id="WP_145976194.1">
    <property type="nucleotide sequence ID" value="NZ_CP011801.1"/>
</dbReference>
<proteinExistence type="predicted"/>
<dbReference type="STRING" id="42253.NITMOv2_1363"/>
<keyword evidence="2" id="KW-1185">Reference proteome</keyword>
<dbReference type="Proteomes" id="UP000069205">
    <property type="component" value="Chromosome"/>
</dbReference>